<dbReference type="InterPro" id="IPR001845">
    <property type="entry name" value="HTH_ArsR_DNA-bd_dom"/>
</dbReference>
<dbReference type="SUPFAM" id="SSF81923">
    <property type="entry name" value="Double Clp-N motif"/>
    <property type="match status" value="1"/>
</dbReference>
<dbReference type="PRINTS" id="PR00778">
    <property type="entry name" value="HTHARSR"/>
</dbReference>
<dbReference type="SUPFAM" id="SSF46785">
    <property type="entry name" value="Winged helix' DNA-binding domain"/>
    <property type="match status" value="1"/>
</dbReference>
<dbReference type="CDD" id="cd00090">
    <property type="entry name" value="HTH_ARSR"/>
    <property type="match status" value="1"/>
</dbReference>
<dbReference type="Proteomes" id="UP000053372">
    <property type="component" value="Unassembled WGS sequence"/>
</dbReference>
<organism evidence="4 5">
    <name type="scientific">Mastigocoleus testarum BC008</name>
    <dbReference type="NCBI Taxonomy" id="371196"/>
    <lineage>
        <taxon>Bacteria</taxon>
        <taxon>Bacillati</taxon>
        <taxon>Cyanobacteriota</taxon>
        <taxon>Cyanophyceae</taxon>
        <taxon>Nostocales</taxon>
        <taxon>Hapalosiphonaceae</taxon>
        <taxon>Mastigocoleus</taxon>
    </lineage>
</organism>
<dbReference type="Gene3D" id="1.10.10.10">
    <property type="entry name" value="Winged helix-like DNA-binding domain superfamily/Winged helix DNA-binding domain"/>
    <property type="match status" value="1"/>
</dbReference>
<dbReference type="InterPro" id="IPR011991">
    <property type="entry name" value="ArsR-like_HTH"/>
</dbReference>
<dbReference type="InterPro" id="IPR036390">
    <property type="entry name" value="WH_DNA-bd_sf"/>
</dbReference>
<name>A0A0V7ZN06_9CYAN</name>
<dbReference type="InterPro" id="IPR036388">
    <property type="entry name" value="WH-like_DNA-bd_sf"/>
</dbReference>
<evidence type="ECO:0000259" key="2">
    <source>
        <dbReference type="PROSITE" id="PS50987"/>
    </source>
</evidence>
<gene>
    <name evidence="4" type="ORF">BC008_22710</name>
</gene>
<dbReference type="Pfam" id="PF02861">
    <property type="entry name" value="Clp_N"/>
    <property type="match status" value="1"/>
</dbReference>
<dbReference type="AlphaFoldDB" id="A0A0V7ZN06"/>
<dbReference type="PROSITE" id="PS51903">
    <property type="entry name" value="CLP_R"/>
    <property type="match status" value="1"/>
</dbReference>
<dbReference type="RefSeq" id="WP_027843344.1">
    <property type="nucleotide sequence ID" value="NZ_LMTZ01000104.1"/>
</dbReference>
<reference evidence="4 5" key="1">
    <citation type="journal article" date="2015" name="Genome Announc.">
        <title>Draft Genome of the Euendolithic (true boring) Cyanobacterium Mastigocoleus testarum strain BC008.</title>
        <authorList>
            <person name="Guida B.S."/>
            <person name="Garcia-Pichel F."/>
        </authorList>
    </citation>
    <scope>NUCLEOTIDE SEQUENCE [LARGE SCALE GENOMIC DNA]</scope>
    <source>
        <strain evidence="4 5">BC008</strain>
    </source>
</reference>
<dbReference type="InterPro" id="IPR044217">
    <property type="entry name" value="CLPT1/2"/>
</dbReference>
<dbReference type="EMBL" id="LMTZ01000104">
    <property type="protein sequence ID" value="KST65790.1"/>
    <property type="molecule type" value="Genomic_DNA"/>
</dbReference>
<proteinExistence type="predicted"/>
<evidence type="ECO:0000313" key="5">
    <source>
        <dbReference type="Proteomes" id="UP000053372"/>
    </source>
</evidence>
<dbReference type="Gene3D" id="1.10.1780.10">
    <property type="entry name" value="Clp, N-terminal domain"/>
    <property type="match status" value="1"/>
</dbReference>
<dbReference type="Pfam" id="PF12840">
    <property type="entry name" value="HTH_20"/>
    <property type="match status" value="1"/>
</dbReference>
<dbReference type="PROSITE" id="PS50987">
    <property type="entry name" value="HTH_ARSR_2"/>
    <property type="match status" value="1"/>
</dbReference>
<sequence>MDDSASYADVFAALGSEARLDVMRLLFAAYPEGMNVGDLKSRLKIPNSTLSHHLEKLRIEELVTVRRDRQFIWYYANVQMFEDLLTFLYNGFSSSEQVSITEQQTKERNTKKISTQEDIMFEDFFGSVQTFFGKLRLKLPGFQRFTEKAIQSISFAQEETRSLQHKWVGTEQILLGLLRQETGLVARVFSESGIELEPVREAVESIIGHGSGNPNTTCFTPRAKKIFDIALKQAKQLKHSYIGTEHLLLGILIEGEGVGVRALKELGFDCNELEEQLQIAIVQSSV</sequence>
<dbReference type="GO" id="GO:0003700">
    <property type="term" value="F:DNA-binding transcription factor activity"/>
    <property type="evidence" value="ECO:0007669"/>
    <property type="project" value="InterPro"/>
</dbReference>
<dbReference type="PANTHER" id="PTHR47016">
    <property type="entry name" value="ATP-DEPENDENT CLP PROTEASE ATP-BINDING SUBUNIT CLPT1, CHLOROPLASTIC"/>
    <property type="match status" value="1"/>
</dbReference>
<evidence type="ECO:0008006" key="6">
    <source>
        <dbReference type="Google" id="ProtNLM"/>
    </source>
</evidence>
<protein>
    <recommendedName>
        <fullName evidence="6">Clp protease</fullName>
    </recommendedName>
</protein>
<feature type="domain" description="HTH arsR-type" evidence="2">
    <location>
        <begin position="1"/>
        <end position="96"/>
    </location>
</feature>
<evidence type="ECO:0000313" key="4">
    <source>
        <dbReference type="EMBL" id="KST65790.1"/>
    </source>
</evidence>
<accession>A0A0V7ZN06</accession>
<dbReference type="SMART" id="SM00418">
    <property type="entry name" value="HTH_ARSR"/>
    <property type="match status" value="1"/>
</dbReference>
<keyword evidence="5" id="KW-1185">Reference proteome</keyword>
<evidence type="ECO:0000259" key="3">
    <source>
        <dbReference type="PROSITE" id="PS51903"/>
    </source>
</evidence>
<dbReference type="InterPro" id="IPR036628">
    <property type="entry name" value="Clp_N_dom_sf"/>
</dbReference>
<dbReference type="PANTHER" id="PTHR47016:SF5">
    <property type="entry name" value="CLP DOMAIN SUPERFAMILY PROTEIN"/>
    <property type="match status" value="1"/>
</dbReference>
<dbReference type="InterPro" id="IPR004176">
    <property type="entry name" value="Clp_R_N"/>
</dbReference>
<keyword evidence="1" id="KW-0677">Repeat</keyword>
<feature type="domain" description="Clp R" evidence="3">
    <location>
        <begin position="142"/>
        <end position="284"/>
    </location>
</feature>
<dbReference type="NCBIfam" id="NF033788">
    <property type="entry name" value="HTH_metalloreg"/>
    <property type="match status" value="1"/>
</dbReference>
<evidence type="ECO:0000256" key="1">
    <source>
        <dbReference type="PROSITE-ProRule" id="PRU01251"/>
    </source>
</evidence>
<comment type="caution">
    <text evidence="4">The sequence shown here is derived from an EMBL/GenBank/DDBJ whole genome shotgun (WGS) entry which is preliminary data.</text>
</comment>
<dbReference type="OrthoDB" id="571071at2"/>